<dbReference type="EMBL" id="VIVR01000001">
    <property type="protein sequence ID" value="TWE17904.1"/>
    <property type="molecule type" value="Genomic_DNA"/>
</dbReference>
<evidence type="ECO:0000259" key="7">
    <source>
        <dbReference type="PROSITE" id="PS50949"/>
    </source>
</evidence>
<dbReference type="InterPro" id="IPR051446">
    <property type="entry name" value="HTH_trans_reg/aminotransferase"/>
</dbReference>
<reference evidence="8 9" key="1">
    <citation type="submission" date="2019-06" db="EMBL/GenBank/DDBJ databases">
        <title>Sequencing the genomes of 1000 actinobacteria strains.</title>
        <authorList>
            <person name="Klenk H.-P."/>
        </authorList>
    </citation>
    <scope>NUCLEOTIDE SEQUENCE [LARGE SCALE GENOMIC DNA]</scope>
    <source>
        <strain evidence="8 9">DSM 41649</strain>
    </source>
</reference>
<feature type="domain" description="HTH gntR-type" evidence="7">
    <location>
        <begin position="20"/>
        <end position="88"/>
    </location>
</feature>
<dbReference type="GO" id="GO:0008483">
    <property type="term" value="F:transaminase activity"/>
    <property type="evidence" value="ECO:0007669"/>
    <property type="project" value="UniProtKB-KW"/>
</dbReference>
<evidence type="ECO:0000256" key="5">
    <source>
        <dbReference type="ARBA" id="ARBA00023163"/>
    </source>
</evidence>
<dbReference type="RefSeq" id="WP_145790886.1">
    <property type="nucleotide sequence ID" value="NZ_BAAABR010000007.1"/>
</dbReference>
<evidence type="ECO:0000256" key="6">
    <source>
        <dbReference type="SAM" id="MobiDB-lite"/>
    </source>
</evidence>
<dbReference type="GO" id="GO:0030170">
    <property type="term" value="F:pyridoxal phosphate binding"/>
    <property type="evidence" value="ECO:0007669"/>
    <property type="project" value="InterPro"/>
</dbReference>
<organism evidence="8 9">
    <name type="scientific">Kitasatospora atroaurantiaca</name>
    <dbReference type="NCBI Taxonomy" id="285545"/>
    <lineage>
        <taxon>Bacteria</taxon>
        <taxon>Bacillati</taxon>
        <taxon>Actinomycetota</taxon>
        <taxon>Actinomycetes</taxon>
        <taxon>Kitasatosporales</taxon>
        <taxon>Streptomycetaceae</taxon>
        <taxon>Kitasatospora</taxon>
    </lineage>
</organism>
<dbReference type="InterPro" id="IPR000524">
    <property type="entry name" value="Tscrpt_reg_HTH_GntR"/>
</dbReference>
<evidence type="ECO:0000256" key="3">
    <source>
        <dbReference type="ARBA" id="ARBA00023015"/>
    </source>
</evidence>
<dbReference type="SMART" id="SM00345">
    <property type="entry name" value="HTH_GNTR"/>
    <property type="match status" value="1"/>
</dbReference>
<gene>
    <name evidence="8" type="ORF">FB465_2946</name>
</gene>
<keyword evidence="4" id="KW-0238">DNA-binding</keyword>
<dbReference type="CDD" id="cd00609">
    <property type="entry name" value="AAT_like"/>
    <property type="match status" value="1"/>
</dbReference>
<dbReference type="CDD" id="cd07377">
    <property type="entry name" value="WHTH_GntR"/>
    <property type="match status" value="1"/>
</dbReference>
<dbReference type="PANTHER" id="PTHR46577:SF1">
    <property type="entry name" value="HTH-TYPE TRANSCRIPTIONAL REGULATORY PROTEIN GABR"/>
    <property type="match status" value="1"/>
</dbReference>
<keyword evidence="5" id="KW-0804">Transcription</keyword>
<dbReference type="GO" id="GO:0003677">
    <property type="term" value="F:DNA binding"/>
    <property type="evidence" value="ECO:0007669"/>
    <property type="project" value="UniProtKB-KW"/>
</dbReference>
<dbReference type="PANTHER" id="PTHR46577">
    <property type="entry name" value="HTH-TYPE TRANSCRIPTIONAL REGULATORY PROTEIN GABR"/>
    <property type="match status" value="1"/>
</dbReference>
<evidence type="ECO:0000313" key="8">
    <source>
        <dbReference type="EMBL" id="TWE17904.1"/>
    </source>
</evidence>
<dbReference type="Pfam" id="PF00392">
    <property type="entry name" value="GntR"/>
    <property type="match status" value="1"/>
</dbReference>
<keyword evidence="8" id="KW-0032">Aminotransferase</keyword>
<keyword evidence="8" id="KW-0808">Transferase</keyword>
<dbReference type="InterPro" id="IPR015424">
    <property type="entry name" value="PyrdxlP-dep_Trfase"/>
</dbReference>
<dbReference type="Proteomes" id="UP000318416">
    <property type="component" value="Unassembled WGS sequence"/>
</dbReference>
<dbReference type="InterPro" id="IPR036388">
    <property type="entry name" value="WH-like_DNA-bd_sf"/>
</dbReference>
<keyword evidence="9" id="KW-1185">Reference proteome</keyword>
<dbReference type="Gene3D" id="3.40.640.10">
    <property type="entry name" value="Type I PLP-dependent aspartate aminotransferase-like (Major domain)"/>
    <property type="match status" value="1"/>
</dbReference>
<protein>
    <submittedName>
        <fullName evidence="8">GntR family transcriptional regulator/MocR family aminotransferase</fullName>
    </submittedName>
</protein>
<dbReference type="OrthoDB" id="594134at2"/>
<comment type="similarity">
    <text evidence="1">In the C-terminal section; belongs to the class-I pyridoxal-phosphate-dependent aminotransferase family.</text>
</comment>
<evidence type="ECO:0000256" key="1">
    <source>
        <dbReference type="ARBA" id="ARBA00005384"/>
    </source>
</evidence>
<comment type="caution">
    <text evidence="8">The sequence shown here is derived from an EMBL/GenBank/DDBJ whole genome shotgun (WGS) entry which is preliminary data.</text>
</comment>
<dbReference type="InterPro" id="IPR015421">
    <property type="entry name" value="PyrdxlP-dep_Trfase_major"/>
</dbReference>
<sequence>MPKNWSGSGPDLHLEIDPGDGRRAGLERALRRAVRDGRLAPGTRLPSTRALAEELGLSRGTVTAAYDQLAAEGYLTARPSSGTVVADLSGRTVDAVTPAAAEAAPRHDLRPGLPDLTAFPARAWLRSTRRVLLEAPPAAIHGHSDPQGRIELRTALAAHLGRTRGVLATPDRIVITSGFYQSISLLAQVLKEGGTRTVAMEDPGHELYREVVRRAGPAVVPLPVDELGAQVDGCPAEAVVVTPAHQYPTGVPLHPRRRQALRDWARRSGGLIVEDDYDGEFRYDRRPVGALQGIAPDHVAYCGSASKALGPALRLGWTVLPRELVGPVVEAKSRADLYTETLGQLVLADLITGHDYDRHVRAARVKYRRRRELLIRRLGPGADLRGVPAGLHALLTLPDDGPGETEVLARCERRGIALRGLADLWHRPDGRMQGLLIGYAAPPEHAYPAALEALAEVLGTPSGRLAGG</sequence>
<dbReference type="PRINTS" id="PR00035">
    <property type="entry name" value="HTHGNTR"/>
</dbReference>
<name>A0A561EQN7_9ACTN</name>
<evidence type="ECO:0000256" key="4">
    <source>
        <dbReference type="ARBA" id="ARBA00023125"/>
    </source>
</evidence>
<accession>A0A561EQN7</accession>
<dbReference type="InterPro" id="IPR004839">
    <property type="entry name" value="Aminotransferase_I/II_large"/>
</dbReference>
<feature type="region of interest" description="Disordered" evidence="6">
    <location>
        <begin position="1"/>
        <end position="20"/>
    </location>
</feature>
<dbReference type="Gene3D" id="1.10.10.10">
    <property type="entry name" value="Winged helix-like DNA-binding domain superfamily/Winged helix DNA-binding domain"/>
    <property type="match status" value="1"/>
</dbReference>
<dbReference type="GO" id="GO:0003700">
    <property type="term" value="F:DNA-binding transcription factor activity"/>
    <property type="evidence" value="ECO:0007669"/>
    <property type="project" value="InterPro"/>
</dbReference>
<proteinExistence type="inferred from homology"/>
<dbReference type="PROSITE" id="PS50949">
    <property type="entry name" value="HTH_GNTR"/>
    <property type="match status" value="1"/>
</dbReference>
<dbReference type="AlphaFoldDB" id="A0A561EQN7"/>
<dbReference type="SUPFAM" id="SSF53383">
    <property type="entry name" value="PLP-dependent transferases"/>
    <property type="match status" value="1"/>
</dbReference>
<evidence type="ECO:0000256" key="2">
    <source>
        <dbReference type="ARBA" id="ARBA00022898"/>
    </source>
</evidence>
<evidence type="ECO:0000313" key="9">
    <source>
        <dbReference type="Proteomes" id="UP000318416"/>
    </source>
</evidence>
<keyword evidence="2" id="KW-0663">Pyridoxal phosphate</keyword>
<dbReference type="Pfam" id="PF00155">
    <property type="entry name" value="Aminotran_1_2"/>
    <property type="match status" value="1"/>
</dbReference>
<keyword evidence="3" id="KW-0805">Transcription regulation</keyword>
<dbReference type="SUPFAM" id="SSF46785">
    <property type="entry name" value="Winged helix' DNA-binding domain"/>
    <property type="match status" value="1"/>
</dbReference>
<dbReference type="InterPro" id="IPR036390">
    <property type="entry name" value="WH_DNA-bd_sf"/>
</dbReference>